<keyword evidence="3" id="KW-1185">Reference proteome</keyword>
<name>A0AAW2GPB5_9HYME</name>
<dbReference type="EMBL" id="JADYXP020000003">
    <property type="protein sequence ID" value="KAL0128746.1"/>
    <property type="molecule type" value="Genomic_DNA"/>
</dbReference>
<sequence>MQSEAAGLPDYAMQFRIRRVGIARYTPPLVYRDFSVPANYANLSNAGVANTPREFPRGTMTFPSKNARSRSHLRSKQWLRITSAQVEARGEFQVRDEARQNDGLRTNETDL</sequence>
<organism evidence="2 3">
    <name type="scientific">Cardiocondyla obscurior</name>
    <dbReference type="NCBI Taxonomy" id="286306"/>
    <lineage>
        <taxon>Eukaryota</taxon>
        <taxon>Metazoa</taxon>
        <taxon>Ecdysozoa</taxon>
        <taxon>Arthropoda</taxon>
        <taxon>Hexapoda</taxon>
        <taxon>Insecta</taxon>
        <taxon>Pterygota</taxon>
        <taxon>Neoptera</taxon>
        <taxon>Endopterygota</taxon>
        <taxon>Hymenoptera</taxon>
        <taxon>Apocrita</taxon>
        <taxon>Aculeata</taxon>
        <taxon>Formicoidea</taxon>
        <taxon>Formicidae</taxon>
        <taxon>Myrmicinae</taxon>
        <taxon>Cardiocondyla</taxon>
    </lineage>
</organism>
<evidence type="ECO:0000256" key="1">
    <source>
        <dbReference type="SAM" id="MobiDB-lite"/>
    </source>
</evidence>
<comment type="caution">
    <text evidence="2">The sequence shown here is derived from an EMBL/GenBank/DDBJ whole genome shotgun (WGS) entry which is preliminary data.</text>
</comment>
<feature type="region of interest" description="Disordered" evidence="1">
    <location>
        <begin position="92"/>
        <end position="111"/>
    </location>
</feature>
<reference evidence="2 3" key="1">
    <citation type="submission" date="2023-03" db="EMBL/GenBank/DDBJ databases">
        <title>High recombination rates correlate with genetic variation in Cardiocondyla obscurior ants.</title>
        <authorList>
            <person name="Errbii M."/>
        </authorList>
    </citation>
    <scope>NUCLEOTIDE SEQUENCE [LARGE SCALE GENOMIC DNA]</scope>
    <source>
        <strain evidence="2">Alpha-2009</strain>
        <tissue evidence="2">Whole body</tissue>
    </source>
</reference>
<evidence type="ECO:0000313" key="2">
    <source>
        <dbReference type="EMBL" id="KAL0128746.1"/>
    </source>
</evidence>
<dbReference type="AlphaFoldDB" id="A0AAW2GPB5"/>
<proteinExistence type="predicted"/>
<feature type="region of interest" description="Disordered" evidence="1">
    <location>
        <begin position="52"/>
        <end position="74"/>
    </location>
</feature>
<protein>
    <submittedName>
        <fullName evidence="2">Uncharacterized protein</fullName>
    </submittedName>
</protein>
<dbReference type="Proteomes" id="UP001430953">
    <property type="component" value="Unassembled WGS sequence"/>
</dbReference>
<evidence type="ECO:0000313" key="3">
    <source>
        <dbReference type="Proteomes" id="UP001430953"/>
    </source>
</evidence>
<gene>
    <name evidence="2" type="ORF">PUN28_003851</name>
</gene>
<accession>A0AAW2GPB5</accession>